<reference evidence="5" key="1">
    <citation type="journal article" date="2019" name="Int. J. Syst. Evol. Microbiol.">
        <title>The Global Catalogue of Microorganisms (GCM) 10K type strain sequencing project: providing services to taxonomists for standard genome sequencing and annotation.</title>
        <authorList>
            <consortium name="The Broad Institute Genomics Platform"/>
            <consortium name="The Broad Institute Genome Sequencing Center for Infectious Disease"/>
            <person name="Wu L."/>
            <person name="Ma J."/>
        </authorList>
    </citation>
    <scope>NUCLEOTIDE SEQUENCE [LARGE SCALE GENOMIC DNA]</scope>
    <source>
        <strain evidence="5">CCUG 56401</strain>
    </source>
</reference>
<sequence length="258" mass="27630">MNVRRKAASATALGALTIAGAVLAPQAAFAHGDMGSPAGRAYTCYLEGAETPKSEGCKGVVAENGAAPIYDWMSNRIGDANGRHKELIPDGKLCSANNPTNSGFDRPATAWPTTQLNTGDLPLHFKATAKHQGYFDVYITKDGWDPSKPLAWNDLETQPIAHVENPQETGDGYELPARIPAGKSGQHVLYTIWQRTDSPEAFYSCSDVVFGQQGTSRTAQLQTGKPEAVTVTSHDHDAHHADQPAAPDFWGKVLSLFG</sequence>
<evidence type="ECO:0000259" key="3">
    <source>
        <dbReference type="Pfam" id="PF03067"/>
    </source>
</evidence>
<dbReference type="InterPro" id="IPR014756">
    <property type="entry name" value="Ig_E-set"/>
</dbReference>
<name>A0ABW3FY49_9PSEU</name>
<dbReference type="InterPro" id="IPR004302">
    <property type="entry name" value="Cellulose/chitin-bd_N"/>
</dbReference>
<protein>
    <submittedName>
        <fullName evidence="4">Lytic polysaccharide monooxygenase</fullName>
    </submittedName>
</protein>
<keyword evidence="1 2" id="KW-0732">Signal</keyword>
<dbReference type="PANTHER" id="PTHR34823:SF1">
    <property type="entry name" value="CHITIN-BINDING TYPE-4 DOMAIN-CONTAINING PROTEIN"/>
    <property type="match status" value="1"/>
</dbReference>
<dbReference type="InterPro" id="IPR051024">
    <property type="entry name" value="GlcNAc_Chitin_IntDeg"/>
</dbReference>
<feature type="signal peptide" evidence="2">
    <location>
        <begin position="1"/>
        <end position="30"/>
    </location>
</feature>
<dbReference type="CDD" id="cd21177">
    <property type="entry name" value="LPMO_AA10"/>
    <property type="match status" value="1"/>
</dbReference>
<dbReference type="Pfam" id="PF03067">
    <property type="entry name" value="LPMO_10"/>
    <property type="match status" value="1"/>
</dbReference>
<keyword evidence="5" id="KW-1185">Reference proteome</keyword>
<comment type="caution">
    <text evidence="4">The sequence shown here is derived from an EMBL/GenBank/DDBJ whole genome shotgun (WGS) entry which is preliminary data.</text>
</comment>
<keyword evidence="4" id="KW-0503">Monooxygenase</keyword>
<dbReference type="Gene3D" id="2.70.50.50">
    <property type="entry name" value="chitin-binding protein cbp21"/>
    <property type="match status" value="1"/>
</dbReference>
<evidence type="ECO:0000313" key="4">
    <source>
        <dbReference type="EMBL" id="MFD0923289.1"/>
    </source>
</evidence>
<evidence type="ECO:0000256" key="2">
    <source>
        <dbReference type="SAM" id="SignalP"/>
    </source>
</evidence>
<evidence type="ECO:0000313" key="5">
    <source>
        <dbReference type="Proteomes" id="UP001597018"/>
    </source>
</evidence>
<dbReference type="GO" id="GO:0004497">
    <property type="term" value="F:monooxygenase activity"/>
    <property type="evidence" value="ECO:0007669"/>
    <property type="project" value="UniProtKB-KW"/>
</dbReference>
<dbReference type="SUPFAM" id="SSF81296">
    <property type="entry name" value="E set domains"/>
    <property type="match status" value="1"/>
</dbReference>
<evidence type="ECO:0000256" key="1">
    <source>
        <dbReference type="ARBA" id="ARBA00022729"/>
    </source>
</evidence>
<feature type="domain" description="Chitin-binding type-4" evidence="3">
    <location>
        <begin position="31"/>
        <end position="208"/>
    </location>
</feature>
<proteinExistence type="predicted"/>
<organism evidence="4 5">
    <name type="scientific">Saccharopolyspora rosea</name>
    <dbReference type="NCBI Taxonomy" id="524884"/>
    <lineage>
        <taxon>Bacteria</taxon>
        <taxon>Bacillati</taxon>
        <taxon>Actinomycetota</taxon>
        <taxon>Actinomycetes</taxon>
        <taxon>Pseudonocardiales</taxon>
        <taxon>Pseudonocardiaceae</taxon>
        <taxon>Saccharopolyspora</taxon>
    </lineage>
</organism>
<gene>
    <name evidence="4" type="ORF">ACFQ16_26395</name>
</gene>
<keyword evidence="4" id="KW-0560">Oxidoreductase</keyword>
<dbReference type="RefSeq" id="WP_345601253.1">
    <property type="nucleotide sequence ID" value="NZ_BAABLT010000031.1"/>
</dbReference>
<feature type="chain" id="PRO_5046872652" evidence="2">
    <location>
        <begin position="31"/>
        <end position="258"/>
    </location>
</feature>
<dbReference type="PANTHER" id="PTHR34823">
    <property type="entry name" value="GLCNAC-BINDING PROTEIN A"/>
    <property type="match status" value="1"/>
</dbReference>
<dbReference type="EMBL" id="JBHTIW010000031">
    <property type="protein sequence ID" value="MFD0923289.1"/>
    <property type="molecule type" value="Genomic_DNA"/>
</dbReference>
<dbReference type="Proteomes" id="UP001597018">
    <property type="component" value="Unassembled WGS sequence"/>
</dbReference>
<accession>A0ABW3FY49</accession>